<sequence>AAIIKWAKVPGTSRESGPKPHVWDWASVYEILSIDPSDVLEGTKSLLDWVEAMDNLIRFEKSRDPEGPDGPYGKFMLSHKTFFKNQKRAEELYEDWKGLELEPRKERFEKSFAFQEVRYWLKYNKVESKVESKEYVENMLFAQVARFRGDRDAKTEENKRKSYGGRDDRDSRSKKP</sequence>
<proteinExistence type="predicted"/>
<gene>
    <name evidence="2" type="ORF">AAF712_016877</name>
</gene>
<dbReference type="EMBL" id="JBBXMP010001567">
    <property type="protein sequence ID" value="KAL0056518.1"/>
    <property type="molecule type" value="Genomic_DNA"/>
</dbReference>
<feature type="region of interest" description="Disordered" evidence="1">
    <location>
        <begin position="151"/>
        <end position="176"/>
    </location>
</feature>
<reference evidence="2 3" key="1">
    <citation type="submission" date="2024-05" db="EMBL/GenBank/DDBJ databases">
        <title>A draft genome resource for the thread blight pathogen Marasmius tenuissimus strain MS-2.</title>
        <authorList>
            <person name="Yulfo-Soto G.E."/>
            <person name="Baruah I.K."/>
            <person name="Amoako-Attah I."/>
            <person name="Bukari Y."/>
            <person name="Meinhardt L.W."/>
            <person name="Bailey B.A."/>
            <person name="Cohen S.P."/>
        </authorList>
    </citation>
    <scope>NUCLEOTIDE SEQUENCE [LARGE SCALE GENOMIC DNA]</scope>
    <source>
        <strain evidence="2 3">MS-2</strain>
    </source>
</reference>
<comment type="caution">
    <text evidence="2">The sequence shown here is derived from an EMBL/GenBank/DDBJ whole genome shotgun (WGS) entry which is preliminary data.</text>
</comment>
<feature type="non-terminal residue" evidence="2">
    <location>
        <position position="176"/>
    </location>
</feature>
<name>A0ABR2Z5L7_9AGAR</name>
<evidence type="ECO:0000313" key="3">
    <source>
        <dbReference type="Proteomes" id="UP001437256"/>
    </source>
</evidence>
<evidence type="ECO:0000256" key="1">
    <source>
        <dbReference type="SAM" id="MobiDB-lite"/>
    </source>
</evidence>
<accession>A0ABR2Z5L7</accession>
<protein>
    <submittedName>
        <fullName evidence="2">Uncharacterized protein</fullName>
    </submittedName>
</protein>
<feature type="non-terminal residue" evidence="2">
    <location>
        <position position="1"/>
    </location>
</feature>
<evidence type="ECO:0000313" key="2">
    <source>
        <dbReference type="EMBL" id="KAL0056518.1"/>
    </source>
</evidence>
<dbReference type="Proteomes" id="UP001437256">
    <property type="component" value="Unassembled WGS sequence"/>
</dbReference>
<organism evidence="2 3">
    <name type="scientific">Marasmius tenuissimus</name>
    <dbReference type="NCBI Taxonomy" id="585030"/>
    <lineage>
        <taxon>Eukaryota</taxon>
        <taxon>Fungi</taxon>
        <taxon>Dikarya</taxon>
        <taxon>Basidiomycota</taxon>
        <taxon>Agaricomycotina</taxon>
        <taxon>Agaricomycetes</taxon>
        <taxon>Agaricomycetidae</taxon>
        <taxon>Agaricales</taxon>
        <taxon>Marasmiineae</taxon>
        <taxon>Marasmiaceae</taxon>
        <taxon>Marasmius</taxon>
    </lineage>
</organism>
<keyword evidence="3" id="KW-1185">Reference proteome</keyword>